<sequence>MPPTSREHRIHKDEPDYSSIIDGCIDTIRCCPEEEQVTHSTVRQEDLMILSRLFDPTNSTGKGKEKLYELFPRFPELPSELREKIWMMSVDPTTATSKLSAYQGTVSNAVTLCRYGGPIVREHRSLWLGTRDDYKRIRLFEINRESRDLAFIHWGSPRPSTREDLAPYLFNPHKDTLGVRLDKSPRPRQETDSSNAMYETSLWEPMSDGYRDFTVPAPTNLLSRIYRIELQLDRVEDMRPHGHDWTSPGAKNPLTFLFQFPNLRHLTFVFRRPQLAEIPQRDGKTVIHGKHIMPVTEAVQSYNYYHLDTIQCLHSFLRLFRDPITRDRAKTAFRNLRTIGITANLKPIRDELYWYPERPEPRVAMVPKSISPLAWVDDNTYQSGNGLAVNGSTTSEYTPSPLYEGLLDTTSHLPDEDNWSTSGNSGN</sequence>
<protein>
    <recommendedName>
        <fullName evidence="2">2EXR domain-containing protein</fullName>
    </recommendedName>
</protein>
<feature type="region of interest" description="Disordered" evidence="1">
    <location>
        <begin position="386"/>
        <end position="427"/>
    </location>
</feature>
<evidence type="ECO:0000313" key="4">
    <source>
        <dbReference type="Proteomes" id="UP001303222"/>
    </source>
</evidence>
<comment type="caution">
    <text evidence="3">The sequence shown here is derived from an EMBL/GenBank/DDBJ whole genome shotgun (WGS) entry which is preliminary data.</text>
</comment>
<organism evidence="3 4">
    <name type="scientific">Pseudoneurospora amorphoporcata</name>
    <dbReference type="NCBI Taxonomy" id="241081"/>
    <lineage>
        <taxon>Eukaryota</taxon>
        <taxon>Fungi</taxon>
        <taxon>Dikarya</taxon>
        <taxon>Ascomycota</taxon>
        <taxon>Pezizomycotina</taxon>
        <taxon>Sordariomycetes</taxon>
        <taxon>Sordariomycetidae</taxon>
        <taxon>Sordariales</taxon>
        <taxon>Sordariaceae</taxon>
        <taxon>Pseudoneurospora</taxon>
    </lineage>
</organism>
<dbReference type="AlphaFoldDB" id="A0AAN6NQE5"/>
<reference evidence="3" key="1">
    <citation type="journal article" date="2023" name="Mol. Phylogenet. Evol.">
        <title>Genome-scale phylogeny and comparative genomics of the fungal order Sordariales.</title>
        <authorList>
            <person name="Hensen N."/>
            <person name="Bonometti L."/>
            <person name="Westerberg I."/>
            <person name="Brannstrom I.O."/>
            <person name="Guillou S."/>
            <person name="Cros-Aarteil S."/>
            <person name="Calhoun S."/>
            <person name="Haridas S."/>
            <person name="Kuo A."/>
            <person name="Mondo S."/>
            <person name="Pangilinan J."/>
            <person name="Riley R."/>
            <person name="LaButti K."/>
            <person name="Andreopoulos B."/>
            <person name="Lipzen A."/>
            <person name="Chen C."/>
            <person name="Yan M."/>
            <person name="Daum C."/>
            <person name="Ng V."/>
            <person name="Clum A."/>
            <person name="Steindorff A."/>
            <person name="Ohm R.A."/>
            <person name="Martin F."/>
            <person name="Silar P."/>
            <person name="Natvig D.O."/>
            <person name="Lalanne C."/>
            <person name="Gautier V."/>
            <person name="Ament-Velasquez S.L."/>
            <person name="Kruys A."/>
            <person name="Hutchinson M.I."/>
            <person name="Powell A.J."/>
            <person name="Barry K."/>
            <person name="Miller A.N."/>
            <person name="Grigoriev I.V."/>
            <person name="Debuchy R."/>
            <person name="Gladieux P."/>
            <person name="Hiltunen Thoren M."/>
            <person name="Johannesson H."/>
        </authorList>
    </citation>
    <scope>NUCLEOTIDE SEQUENCE</scope>
    <source>
        <strain evidence="3">CBS 626.80</strain>
    </source>
</reference>
<dbReference type="EMBL" id="MU859188">
    <property type="protein sequence ID" value="KAK3950155.1"/>
    <property type="molecule type" value="Genomic_DNA"/>
</dbReference>
<evidence type="ECO:0000256" key="1">
    <source>
        <dbReference type="SAM" id="MobiDB-lite"/>
    </source>
</evidence>
<dbReference type="Pfam" id="PF20150">
    <property type="entry name" value="2EXR"/>
    <property type="match status" value="1"/>
</dbReference>
<name>A0AAN6NQE5_9PEZI</name>
<proteinExistence type="predicted"/>
<reference evidence="3" key="2">
    <citation type="submission" date="2023-06" db="EMBL/GenBank/DDBJ databases">
        <authorList>
            <consortium name="Lawrence Berkeley National Laboratory"/>
            <person name="Mondo S.J."/>
            <person name="Hensen N."/>
            <person name="Bonometti L."/>
            <person name="Westerberg I."/>
            <person name="Brannstrom I.O."/>
            <person name="Guillou S."/>
            <person name="Cros-Aarteil S."/>
            <person name="Calhoun S."/>
            <person name="Haridas S."/>
            <person name="Kuo A."/>
            <person name="Pangilinan J."/>
            <person name="Riley R."/>
            <person name="Labutti K."/>
            <person name="Andreopoulos B."/>
            <person name="Lipzen A."/>
            <person name="Chen C."/>
            <person name="Yanf M."/>
            <person name="Daum C."/>
            <person name="Ng V."/>
            <person name="Clum A."/>
            <person name="Steindorff A."/>
            <person name="Ohm R."/>
            <person name="Martin F."/>
            <person name="Silar P."/>
            <person name="Natvig D."/>
            <person name="Lalanne C."/>
            <person name="Gautier V."/>
            <person name="Ament-Velasquez S.L."/>
            <person name="Kruys A."/>
            <person name="Hutchinson M.I."/>
            <person name="Powell A.J."/>
            <person name="Barry K."/>
            <person name="Miller A.N."/>
            <person name="Grigoriev I.V."/>
            <person name="Debuchy R."/>
            <person name="Gladieux P."/>
            <person name="Thoren M.H."/>
            <person name="Johannesson H."/>
        </authorList>
    </citation>
    <scope>NUCLEOTIDE SEQUENCE</scope>
    <source>
        <strain evidence="3">CBS 626.80</strain>
    </source>
</reference>
<dbReference type="Proteomes" id="UP001303222">
    <property type="component" value="Unassembled WGS sequence"/>
</dbReference>
<accession>A0AAN6NQE5</accession>
<feature type="compositionally biased region" description="Polar residues" evidence="1">
    <location>
        <begin position="386"/>
        <end position="398"/>
    </location>
</feature>
<evidence type="ECO:0000313" key="3">
    <source>
        <dbReference type="EMBL" id="KAK3950155.1"/>
    </source>
</evidence>
<gene>
    <name evidence="3" type="ORF">QBC32DRAFT_21325</name>
</gene>
<evidence type="ECO:0000259" key="2">
    <source>
        <dbReference type="Pfam" id="PF20150"/>
    </source>
</evidence>
<keyword evidence="4" id="KW-1185">Reference proteome</keyword>
<dbReference type="InterPro" id="IPR045518">
    <property type="entry name" value="2EXR"/>
</dbReference>
<feature type="domain" description="2EXR" evidence="2">
    <location>
        <begin position="71"/>
        <end position="177"/>
    </location>
</feature>